<dbReference type="SUPFAM" id="SSF160950">
    <property type="entry name" value="YacF-like"/>
    <property type="match status" value="1"/>
</dbReference>
<sequence>MTYIVALTGGIGSGKSLVADAFATFGIPVVDADVIARQVVEPGAPALSAIQAHFGNDMLNSDGTLNRAMLRQRIFSSTEDKTWLNALLHPLIHAETRRQWQQAKGPYVLWVVPLLVENGLQSLAQRVAVVDVERDTQLERLLARDKVNRQQAENILAAQATREQRLACADDIIDNNGRTGAWMEQVAALHQRYLALAADNDRQDNWADMGSALAFFRALVDLLDVLERGDIRTELLKELERQQQKLLQWSDVPGVDHDRIHALRQRLKQLAAVLMSAPRMGQFLREDKLIGMVRQRLSIPGGCCSFDVPTLHLWLHQPQAQKQQVIDTWLHSLSPLKNSLDQVLELIRHSGTFRAQTSLNGFFQDNAVDADLIRLQLAIEHQLYPQVSGHKSRFAIRFLPLDSENGQVPAHLSFELACC</sequence>
<evidence type="ECO:0000313" key="10">
    <source>
        <dbReference type="Proteomes" id="UP000015103"/>
    </source>
</evidence>
<dbReference type="CDD" id="cd02022">
    <property type="entry name" value="DPCK"/>
    <property type="match status" value="1"/>
</dbReference>
<evidence type="ECO:0000256" key="5">
    <source>
        <dbReference type="ARBA" id="ARBA00022777"/>
    </source>
</evidence>
<dbReference type="AlphaFoldDB" id="T1HA00"/>
<dbReference type="HAMAP" id="MF_01092">
    <property type="entry name" value="ZapD"/>
    <property type="match status" value="1"/>
</dbReference>
<dbReference type="Gene3D" id="1.10.3900.10">
    <property type="entry name" value="YacF-like"/>
    <property type="match status" value="1"/>
</dbReference>
<dbReference type="InterPro" id="IPR001977">
    <property type="entry name" value="Depp_CoAkinase"/>
</dbReference>
<keyword evidence="8" id="KW-0131">Cell cycle</keyword>
<dbReference type="InterPro" id="IPR027462">
    <property type="entry name" value="ZapD_C"/>
</dbReference>
<dbReference type="PANTHER" id="PTHR39455:SF1">
    <property type="entry name" value="CELL DIVISION PROTEIN ZAPD"/>
    <property type="match status" value="1"/>
</dbReference>
<dbReference type="InterPro" id="IPR027417">
    <property type="entry name" value="P-loop_NTPase"/>
</dbReference>
<keyword evidence="1" id="KW-0963">Cytoplasm</keyword>
<evidence type="ECO:0000256" key="6">
    <source>
        <dbReference type="ARBA" id="ARBA00022840"/>
    </source>
</evidence>
<dbReference type="InParanoid" id="T1HA00"/>
<keyword evidence="10" id="KW-1185">Reference proteome</keyword>
<dbReference type="VEuPathDB" id="VectorBase:RPRC000854"/>
<dbReference type="Pfam" id="PF01121">
    <property type="entry name" value="CoaE"/>
    <property type="match status" value="1"/>
</dbReference>
<dbReference type="InterPro" id="IPR036268">
    <property type="entry name" value="ZapD_sf"/>
</dbReference>
<dbReference type="eggNOG" id="KOG3220">
    <property type="taxonomic scope" value="Eukaryota"/>
</dbReference>
<evidence type="ECO:0000256" key="4">
    <source>
        <dbReference type="ARBA" id="ARBA00022741"/>
    </source>
</evidence>
<dbReference type="GO" id="GO:0015937">
    <property type="term" value="P:coenzyme A biosynthetic process"/>
    <property type="evidence" value="ECO:0007669"/>
    <property type="project" value="InterPro"/>
</dbReference>
<organism evidence="9 10">
    <name type="scientific">Rhodnius prolixus</name>
    <name type="common">Triatomid bug</name>
    <dbReference type="NCBI Taxonomy" id="13249"/>
    <lineage>
        <taxon>Eukaryota</taxon>
        <taxon>Metazoa</taxon>
        <taxon>Ecdysozoa</taxon>
        <taxon>Arthropoda</taxon>
        <taxon>Hexapoda</taxon>
        <taxon>Insecta</taxon>
        <taxon>Pterygota</taxon>
        <taxon>Neoptera</taxon>
        <taxon>Paraneoptera</taxon>
        <taxon>Hemiptera</taxon>
        <taxon>Heteroptera</taxon>
        <taxon>Panheteroptera</taxon>
        <taxon>Cimicomorpha</taxon>
        <taxon>Reduviidae</taxon>
        <taxon>Triatominae</taxon>
        <taxon>Rhodnius</taxon>
    </lineage>
</organism>
<evidence type="ECO:0000256" key="3">
    <source>
        <dbReference type="ARBA" id="ARBA00022679"/>
    </source>
</evidence>
<dbReference type="GO" id="GO:0004140">
    <property type="term" value="F:dephospho-CoA kinase activity"/>
    <property type="evidence" value="ECO:0007669"/>
    <property type="project" value="InterPro"/>
</dbReference>
<evidence type="ECO:0000256" key="8">
    <source>
        <dbReference type="ARBA" id="ARBA00023306"/>
    </source>
</evidence>
<evidence type="ECO:0000313" key="9">
    <source>
        <dbReference type="EnsemblMetazoa" id="RPRC000854-PA"/>
    </source>
</evidence>
<dbReference type="HAMAP" id="MF_00376">
    <property type="entry name" value="Dephospho_CoA_kinase"/>
    <property type="match status" value="1"/>
</dbReference>
<dbReference type="PROSITE" id="PS51219">
    <property type="entry name" value="DPCK"/>
    <property type="match status" value="1"/>
</dbReference>
<dbReference type="Gene3D" id="2.60.440.10">
    <property type="entry name" value="YacF-like domains"/>
    <property type="match status" value="1"/>
</dbReference>
<dbReference type="PANTHER" id="PTHR39455">
    <property type="entry name" value="CELL DIVISION PROTEIN ZAPD"/>
    <property type="match status" value="1"/>
</dbReference>
<dbReference type="GO" id="GO:0051301">
    <property type="term" value="P:cell division"/>
    <property type="evidence" value="ECO:0007669"/>
    <property type="project" value="UniProtKB-KW"/>
</dbReference>
<keyword evidence="4" id="KW-0547">Nucleotide-binding</keyword>
<evidence type="ECO:0000256" key="7">
    <source>
        <dbReference type="ARBA" id="ARBA00023210"/>
    </source>
</evidence>
<reference evidence="9" key="1">
    <citation type="submission" date="2015-05" db="UniProtKB">
        <authorList>
            <consortium name="EnsemblMetazoa"/>
        </authorList>
    </citation>
    <scope>IDENTIFICATION</scope>
</reference>
<dbReference type="NCBIfam" id="TIGR00152">
    <property type="entry name" value="dephospho-CoA kinase"/>
    <property type="match status" value="1"/>
</dbReference>
<dbReference type="GO" id="GO:0005524">
    <property type="term" value="F:ATP binding"/>
    <property type="evidence" value="ECO:0007669"/>
    <property type="project" value="UniProtKB-KW"/>
</dbReference>
<dbReference type="HOGENOM" id="CLU_656068_0_0_1"/>
<dbReference type="Pfam" id="PF07072">
    <property type="entry name" value="ZapD"/>
    <property type="match status" value="1"/>
</dbReference>
<dbReference type="NCBIfam" id="NF003653">
    <property type="entry name" value="PRK05287.1-1"/>
    <property type="match status" value="1"/>
</dbReference>
<dbReference type="FunFam" id="3.40.50.300:FF:000518">
    <property type="entry name" value="Dephospho-CoA kinase"/>
    <property type="match status" value="1"/>
</dbReference>
<name>T1HA00_RHOPR</name>
<dbReference type="SUPFAM" id="SSF52540">
    <property type="entry name" value="P-loop containing nucleoside triphosphate hydrolases"/>
    <property type="match status" value="1"/>
</dbReference>
<keyword evidence="3" id="KW-0808">Transferase</keyword>
<dbReference type="STRING" id="13249.T1HA00"/>
<dbReference type="GO" id="GO:0032153">
    <property type="term" value="C:cell division site"/>
    <property type="evidence" value="ECO:0007669"/>
    <property type="project" value="TreeGrafter"/>
</dbReference>
<protein>
    <submittedName>
        <fullName evidence="9">Uncharacterized protein</fullName>
    </submittedName>
</protein>
<keyword evidence="5" id="KW-0418">Kinase</keyword>
<keyword evidence="2" id="KW-0132">Cell division</keyword>
<evidence type="ECO:0000256" key="1">
    <source>
        <dbReference type="ARBA" id="ARBA00022490"/>
    </source>
</evidence>
<dbReference type="FunFam" id="2.60.440.10:FF:000001">
    <property type="entry name" value="Cell division protein ZapD"/>
    <property type="match status" value="1"/>
</dbReference>
<dbReference type="Proteomes" id="UP000015103">
    <property type="component" value="Unassembled WGS sequence"/>
</dbReference>
<accession>T1HA00</accession>
<evidence type="ECO:0000256" key="2">
    <source>
        <dbReference type="ARBA" id="ARBA00022618"/>
    </source>
</evidence>
<keyword evidence="6" id="KW-0067">ATP-binding</keyword>
<dbReference type="EnsemblMetazoa" id="RPRC000854-RA">
    <property type="protein sequence ID" value="RPRC000854-PA"/>
    <property type="gene ID" value="RPRC000854"/>
</dbReference>
<dbReference type="InterPro" id="IPR009777">
    <property type="entry name" value="ZapD"/>
</dbReference>
<dbReference type="Gene3D" id="3.40.50.300">
    <property type="entry name" value="P-loop containing nucleotide triphosphate hydrolases"/>
    <property type="match status" value="1"/>
</dbReference>
<dbReference type="EMBL" id="ACPB03033971">
    <property type="status" value="NOT_ANNOTATED_CDS"/>
    <property type="molecule type" value="Genomic_DNA"/>
</dbReference>
<keyword evidence="7" id="KW-0717">Septation</keyword>
<proteinExistence type="inferred from homology"/>